<evidence type="ECO:0000313" key="2">
    <source>
        <dbReference type="Proteomes" id="UP000008237"/>
    </source>
</evidence>
<protein>
    <submittedName>
        <fullName evidence="1">Uncharacterized protein</fullName>
    </submittedName>
</protein>
<dbReference type="OMA" id="YPSKEMI"/>
<reference evidence="1 2" key="1">
    <citation type="journal article" date="2010" name="Science">
        <title>Genomic comparison of the ants Camponotus floridanus and Harpegnathos saltator.</title>
        <authorList>
            <person name="Bonasio R."/>
            <person name="Zhang G."/>
            <person name="Ye C."/>
            <person name="Mutti N.S."/>
            <person name="Fang X."/>
            <person name="Qin N."/>
            <person name="Donahue G."/>
            <person name="Yang P."/>
            <person name="Li Q."/>
            <person name="Li C."/>
            <person name="Zhang P."/>
            <person name="Huang Z."/>
            <person name="Berger S.L."/>
            <person name="Reinberg D."/>
            <person name="Wang J."/>
            <person name="Liebig J."/>
        </authorList>
    </citation>
    <scope>NUCLEOTIDE SEQUENCE [LARGE SCALE GENOMIC DNA]</scope>
    <source>
        <strain evidence="1 2">R22 G/1</strain>
    </source>
</reference>
<proteinExistence type="predicted"/>
<dbReference type="Proteomes" id="UP000008237">
    <property type="component" value="Unassembled WGS sequence"/>
</dbReference>
<keyword evidence="2" id="KW-1185">Reference proteome</keyword>
<sequence>LRIMSLNQGVKLYPSYYQIQQAKKDCYPSKEMIKCTDTYAEIELQALLDLTTQRLFKAIKIDTNTDSQEFKFISKWGFDGASGQSFY</sequence>
<name>E2C4Y4_HARSA</name>
<feature type="non-terminal residue" evidence="1">
    <location>
        <position position="1"/>
    </location>
</feature>
<accession>E2C4Y4</accession>
<feature type="non-terminal residue" evidence="1">
    <location>
        <position position="87"/>
    </location>
</feature>
<gene>
    <name evidence="1" type="ORF">EAI_12678</name>
</gene>
<dbReference type="EMBL" id="GL452691">
    <property type="protein sequence ID" value="EFN76996.1"/>
    <property type="molecule type" value="Genomic_DNA"/>
</dbReference>
<organism evidence="2">
    <name type="scientific">Harpegnathos saltator</name>
    <name type="common">Jerdon's jumping ant</name>
    <dbReference type="NCBI Taxonomy" id="610380"/>
    <lineage>
        <taxon>Eukaryota</taxon>
        <taxon>Metazoa</taxon>
        <taxon>Ecdysozoa</taxon>
        <taxon>Arthropoda</taxon>
        <taxon>Hexapoda</taxon>
        <taxon>Insecta</taxon>
        <taxon>Pterygota</taxon>
        <taxon>Neoptera</taxon>
        <taxon>Endopterygota</taxon>
        <taxon>Hymenoptera</taxon>
        <taxon>Apocrita</taxon>
        <taxon>Aculeata</taxon>
        <taxon>Formicoidea</taxon>
        <taxon>Formicidae</taxon>
        <taxon>Ponerinae</taxon>
        <taxon>Ponerini</taxon>
        <taxon>Harpegnathos</taxon>
    </lineage>
</organism>
<evidence type="ECO:0000313" key="1">
    <source>
        <dbReference type="EMBL" id="EFN76996.1"/>
    </source>
</evidence>
<dbReference type="InParanoid" id="E2C4Y4"/>
<dbReference type="AlphaFoldDB" id="E2C4Y4"/>